<dbReference type="PANTHER" id="PTHR34862">
    <property type="entry name" value="SPARK DOMAIN-CONTAINING PROTEIN"/>
    <property type="match status" value="1"/>
</dbReference>
<dbReference type="Pfam" id="PF24855">
    <property type="entry name" value="DUF7729"/>
    <property type="match status" value="1"/>
</dbReference>
<proteinExistence type="predicted"/>
<organism evidence="2 3">
    <name type="scientific">Dentiscutata erythropus</name>
    <dbReference type="NCBI Taxonomy" id="1348616"/>
    <lineage>
        <taxon>Eukaryota</taxon>
        <taxon>Fungi</taxon>
        <taxon>Fungi incertae sedis</taxon>
        <taxon>Mucoromycota</taxon>
        <taxon>Glomeromycotina</taxon>
        <taxon>Glomeromycetes</taxon>
        <taxon>Diversisporales</taxon>
        <taxon>Gigasporaceae</taxon>
        <taxon>Dentiscutata</taxon>
    </lineage>
</organism>
<keyword evidence="3" id="KW-1185">Reference proteome</keyword>
<dbReference type="InterPro" id="IPR056146">
    <property type="entry name" value="DUF7729"/>
</dbReference>
<dbReference type="Proteomes" id="UP000789405">
    <property type="component" value="Unassembled WGS sequence"/>
</dbReference>
<feature type="non-terminal residue" evidence="2">
    <location>
        <position position="1"/>
    </location>
</feature>
<dbReference type="AlphaFoldDB" id="A0A9N9JU44"/>
<accession>A0A9N9JU44</accession>
<evidence type="ECO:0000313" key="3">
    <source>
        <dbReference type="Proteomes" id="UP000789405"/>
    </source>
</evidence>
<comment type="caution">
    <text evidence="2">The sequence shown here is derived from an EMBL/GenBank/DDBJ whole genome shotgun (WGS) entry which is preliminary data.</text>
</comment>
<feature type="domain" description="DUF7729" evidence="1">
    <location>
        <begin position="31"/>
        <end position="187"/>
    </location>
</feature>
<gene>
    <name evidence="2" type="ORF">DERYTH_LOCUS21608</name>
</gene>
<reference evidence="2" key="1">
    <citation type="submission" date="2021-06" db="EMBL/GenBank/DDBJ databases">
        <authorList>
            <person name="Kallberg Y."/>
            <person name="Tangrot J."/>
            <person name="Rosling A."/>
        </authorList>
    </citation>
    <scope>NUCLEOTIDE SEQUENCE</scope>
    <source>
        <strain evidence="2">MA453B</strain>
    </source>
</reference>
<feature type="non-terminal residue" evidence="2">
    <location>
        <position position="221"/>
    </location>
</feature>
<dbReference type="PANTHER" id="PTHR34862:SF1">
    <property type="entry name" value="SPARK DOMAIN-CONTAINING PROTEIN"/>
    <property type="match status" value="1"/>
</dbReference>
<protein>
    <submittedName>
        <fullName evidence="2">6898_t:CDS:1</fullName>
    </submittedName>
</protein>
<sequence length="221" mass="23237">FNFVSAQQIPTNLSTPCLGELTKLAGSSDLNSCASFIKLAPLQNTTNPQQALDTYCAAPKCSDNTTSADATELKTQCATDLSVKDPNVIAVKQILVFNSPIKDALCFKNSSGGYCYLDPNTNSIMGYISGLNATTPTDINCTDCNKAILNIFYNYIKANPASESDLTIDLTSFQTLVTSKCNASFLDGTVPTPTSSSSPTGTGSAKSGSISMHATSFIGFT</sequence>
<dbReference type="EMBL" id="CAJVPY010028011">
    <property type="protein sequence ID" value="CAG8791974.1"/>
    <property type="molecule type" value="Genomic_DNA"/>
</dbReference>
<evidence type="ECO:0000259" key="1">
    <source>
        <dbReference type="Pfam" id="PF24855"/>
    </source>
</evidence>
<dbReference type="OrthoDB" id="2536450at2759"/>
<evidence type="ECO:0000313" key="2">
    <source>
        <dbReference type="EMBL" id="CAG8791974.1"/>
    </source>
</evidence>
<name>A0A9N9JU44_9GLOM</name>